<keyword evidence="2" id="KW-1185">Reference proteome</keyword>
<dbReference type="EMBL" id="JACHBK010000016">
    <property type="protein sequence ID" value="MBB5538932.1"/>
    <property type="molecule type" value="Genomic_DNA"/>
</dbReference>
<proteinExistence type="predicted"/>
<dbReference type="AlphaFoldDB" id="A0A7W8UHY9"/>
<accession>A0A7W8UHY9</accession>
<gene>
    <name evidence="1" type="ORF">GGD55_005675</name>
</gene>
<dbReference type="GO" id="GO:0003677">
    <property type="term" value="F:DNA binding"/>
    <property type="evidence" value="ECO:0007669"/>
    <property type="project" value="UniProtKB-KW"/>
</dbReference>
<sequence>MIWPATGYSCDDTFALVSLVSAGLGIGFAPQGTRISPTAIFSFAR</sequence>
<evidence type="ECO:0000313" key="1">
    <source>
        <dbReference type="EMBL" id="MBB5538932.1"/>
    </source>
</evidence>
<keyword evidence="1" id="KW-0238">DNA-binding</keyword>
<protein>
    <submittedName>
        <fullName evidence="1">DNA-binding transcriptional LysR family regulator</fullName>
    </submittedName>
</protein>
<reference evidence="1 2" key="1">
    <citation type="submission" date="2020-08" db="EMBL/GenBank/DDBJ databases">
        <title>Genomic Encyclopedia of Type Strains, Phase IV (KMG-V): Genome sequencing to study the core and pangenomes of soil and plant-associated prokaryotes.</title>
        <authorList>
            <person name="Whitman W."/>
        </authorList>
    </citation>
    <scope>NUCLEOTIDE SEQUENCE [LARGE SCALE GENOMIC DNA]</scope>
    <source>
        <strain evidence="1 2">SEMIA 4084</strain>
    </source>
</reference>
<evidence type="ECO:0000313" key="2">
    <source>
        <dbReference type="Proteomes" id="UP000585507"/>
    </source>
</evidence>
<name>A0A7W8UHY9_9HYPH</name>
<organism evidence="1 2">
    <name type="scientific">Rhizobium giardinii</name>
    <dbReference type="NCBI Taxonomy" id="56731"/>
    <lineage>
        <taxon>Bacteria</taxon>
        <taxon>Pseudomonadati</taxon>
        <taxon>Pseudomonadota</taxon>
        <taxon>Alphaproteobacteria</taxon>
        <taxon>Hyphomicrobiales</taxon>
        <taxon>Rhizobiaceae</taxon>
        <taxon>Rhizobium/Agrobacterium group</taxon>
        <taxon>Rhizobium</taxon>
    </lineage>
</organism>
<dbReference type="Proteomes" id="UP000585507">
    <property type="component" value="Unassembled WGS sequence"/>
</dbReference>
<comment type="caution">
    <text evidence="1">The sequence shown here is derived from an EMBL/GenBank/DDBJ whole genome shotgun (WGS) entry which is preliminary data.</text>
</comment>